<evidence type="ECO:0000313" key="3">
    <source>
        <dbReference type="Proteomes" id="UP000886998"/>
    </source>
</evidence>
<feature type="compositionally biased region" description="Polar residues" evidence="1">
    <location>
        <begin position="198"/>
        <end position="214"/>
    </location>
</feature>
<proteinExistence type="predicted"/>
<gene>
    <name evidence="2" type="ORF">TNIN_191691</name>
</gene>
<dbReference type="AlphaFoldDB" id="A0A8X6KN53"/>
<sequence>MPTPPAEPERISPAEPERMPTPPAETTFGKGGSLCFVNEIEVTSSLITRCDKRVPRQFPLPSCQTPGSWKEDPLSVEWTYEKPLPPSLYYKSRSQKPVASFYSRDMEDELAFTLNLALYQEADLERHGAQTLTTWTLLAQAVLDGCFRQKWPDSVFQVPDACPICLGTMHWPEKERTVYAFSHTLPPTTPRREKHLSPLQSTQPFEDTLDTVTSPRKMRE</sequence>
<comment type="caution">
    <text evidence="2">The sequence shown here is derived from an EMBL/GenBank/DDBJ whole genome shotgun (WGS) entry which is preliminary data.</text>
</comment>
<accession>A0A8X6KN53</accession>
<feature type="region of interest" description="Disordered" evidence="1">
    <location>
        <begin position="187"/>
        <end position="220"/>
    </location>
</feature>
<reference evidence="2" key="1">
    <citation type="submission" date="2020-08" db="EMBL/GenBank/DDBJ databases">
        <title>Multicomponent nature underlies the extraordinary mechanical properties of spider dragline silk.</title>
        <authorList>
            <person name="Kono N."/>
            <person name="Nakamura H."/>
            <person name="Mori M."/>
            <person name="Yoshida Y."/>
            <person name="Ohtoshi R."/>
            <person name="Malay A.D."/>
            <person name="Moran D.A.P."/>
            <person name="Tomita M."/>
            <person name="Numata K."/>
            <person name="Arakawa K."/>
        </authorList>
    </citation>
    <scope>NUCLEOTIDE SEQUENCE</scope>
</reference>
<dbReference type="EMBL" id="BMAV01027666">
    <property type="protein sequence ID" value="GFS61295.1"/>
    <property type="molecule type" value="Genomic_DNA"/>
</dbReference>
<protein>
    <submittedName>
        <fullName evidence="2">Uncharacterized protein</fullName>
    </submittedName>
</protein>
<feature type="compositionally biased region" description="Basic and acidic residues" evidence="1">
    <location>
        <begin position="7"/>
        <end position="18"/>
    </location>
</feature>
<feature type="region of interest" description="Disordered" evidence="1">
    <location>
        <begin position="1"/>
        <end position="30"/>
    </location>
</feature>
<evidence type="ECO:0000256" key="1">
    <source>
        <dbReference type="SAM" id="MobiDB-lite"/>
    </source>
</evidence>
<evidence type="ECO:0000313" key="2">
    <source>
        <dbReference type="EMBL" id="GFS61295.1"/>
    </source>
</evidence>
<organism evidence="2 3">
    <name type="scientific">Trichonephila inaurata madagascariensis</name>
    <dbReference type="NCBI Taxonomy" id="2747483"/>
    <lineage>
        <taxon>Eukaryota</taxon>
        <taxon>Metazoa</taxon>
        <taxon>Ecdysozoa</taxon>
        <taxon>Arthropoda</taxon>
        <taxon>Chelicerata</taxon>
        <taxon>Arachnida</taxon>
        <taxon>Araneae</taxon>
        <taxon>Araneomorphae</taxon>
        <taxon>Entelegynae</taxon>
        <taxon>Araneoidea</taxon>
        <taxon>Nephilidae</taxon>
        <taxon>Trichonephila</taxon>
        <taxon>Trichonephila inaurata</taxon>
    </lineage>
</organism>
<dbReference type="Proteomes" id="UP000886998">
    <property type="component" value="Unassembled WGS sequence"/>
</dbReference>
<dbReference type="OrthoDB" id="1714475at2759"/>
<name>A0A8X6KN53_9ARAC</name>
<keyword evidence="3" id="KW-1185">Reference proteome</keyword>